<dbReference type="EMBL" id="JAAXKZ010000002">
    <property type="protein sequence ID" value="NMH90223.1"/>
    <property type="molecule type" value="Genomic_DNA"/>
</dbReference>
<name>A0A848DAB4_9PSEU</name>
<proteinExistence type="predicted"/>
<dbReference type="InterPro" id="IPR011008">
    <property type="entry name" value="Dimeric_a/b-barrel"/>
</dbReference>
<evidence type="ECO:0000313" key="1">
    <source>
        <dbReference type="EMBL" id="NMH90223.1"/>
    </source>
</evidence>
<sequence>MYVRFIIINGDPAKIDSSVEYLEQTARPQVEATAGNKGFATLTGADARITIAASYWQDAEALKASGTALTPLREQVEAAAGGPLSVEEYEVALGFRRSIPARGAVVRLARMEIEPSRADDAVTFYGGETAPRVKGAPGLCSFQLLLDRESGQGMVVTAWENERAAGDFWPTAQELRAQVAERVGAHFSGIEHYSMVRTSVQLD</sequence>
<dbReference type="AlphaFoldDB" id="A0A848DAB4"/>
<accession>A0A848DAB4</accession>
<dbReference type="Proteomes" id="UP000586918">
    <property type="component" value="Unassembled WGS sequence"/>
</dbReference>
<dbReference type="SUPFAM" id="SSF54909">
    <property type="entry name" value="Dimeric alpha+beta barrel"/>
    <property type="match status" value="2"/>
</dbReference>
<comment type="caution">
    <text evidence="1">The sequence shown here is derived from an EMBL/GenBank/DDBJ whole genome shotgun (WGS) entry which is preliminary data.</text>
</comment>
<dbReference type="RefSeq" id="WP_169409712.1">
    <property type="nucleotide sequence ID" value="NZ_JAAXKZ010000002.1"/>
</dbReference>
<protein>
    <recommendedName>
        <fullName evidence="3">ABM domain-containing protein</fullName>
    </recommendedName>
</protein>
<gene>
    <name evidence="1" type="ORF">HF519_01150</name>
</gene>
<evidence type="ECO:0000313" key="2">
    <source>
        <dbReference type="Proteomes" id="UP000586918"/>
    </source>
</evidence>
<organism evidence="1 2">
    <name type="scientific">Pseudonocardia bannensis</name>
    <dbReference type="NCBI Taxonomy" id="630973"/>
    <lineage>
        <taxon>Bacteria</taxon>
        <taxon>Bacillati</taxon>
        <taxon>Actinomycetota</taxon>
        <taxon>Actinomycetes</taxon>
        <taxon>Pseudonocardiales</taxon>
        <taxon>Pseudonocardiaceae</taxon>
        <taxon>Pseudonocardia</taxon>
    </lineage>
</organism>
<keyword evidence="2" id="KW-1185">Reference proteome</keyword>
<dbReference type="Gene3D" id="3.30.70.100">
    <property type="match status" value="1"/>
</dbReference>
<evidence type="ECO:0008006" key="3">
    <source>
        <dbReference type="Google" id="ProtNLM"/>
    </source>
</evidence>
<reference evidence="1 2" key="1">
    <citation type="submission" date="2020-04" db="EMBL/GenBank/DDBJ databases">
        <authorList>
            <person name="Klaysubun C."/>
            <person name="Duangmal K."/>
            <person name="Lipun K."/>
        </authorList>
    </citation>
    <scope>NUCLEOTIDE SEQUENCE [LARGE SCALE GENOMIC DNA]</scope>
    <source>
        <strain evidence="1 2">DSM 45300</strain>
    </source>
</reference>